<gene>
    <name evidence="11" type="ORF">QBC34DRAFT_402326</name>
</gene>
<keyword evidence="4" id="KW-0479">Metal-binding</keyword>
<feature type="compositionally biased region" description="Polar residues" evidence="9">
    <location>
        <begin position="441"/>
        <end position="461"/>
    </location>
</feature>
<feature type="compositionally biased region" description="Acidic residues" evidence="9">
    <location>
        <begin position="80"/>
        <end position="89"/>
    </location>
</feature>
<dbReference type="CDD" id="cd16454">
    <property type="entry name" value="RING-H2_PA-TM-RING"/>
    <property type="match status" value="1"/>
</dbReference>
<dbReference type="PANTHER" id="PTHR45931:SF3">
    <property type="entry name" value="RING ZINC FINGER-CONTAINING PROTEIN"/>
    <property type="match status" value="1"/>
</dbReference>
<organism evidence="11 12">
    <name type="scientific">Podospora aff. communis PSN243</name>
    <dbReference type="NCBI Taxonomy" id="3040156"/>
    <lineage>
        <taxon>Eukaryota</taxon>
        <taxon>Fungi</taxon>
        <taxon>Dikarya</taxon>
        <taxon>Ascomycota</taxon>
        <taxon>Pezizomycotina</taxon>
        <taxon>Sordariomycetes</taxon>
        <taxon>Sordariomycetidae</taxon>
        <taxon>Sordariales</taxon>
        <taxon>Podosporaceae</taxon>
        <taxon>Podospora</taxon>
    </lineage>
</organism>
<reference evidence="11" key="1">
    <citation type="journal article" date="2023" name="Mol. Phylogenet. Evol.">
        <title>Genome-scale phylogeny and comparative genomics of the fungal order Sordariales.</title>
        <authorList>
            <person name="Hensen N."/>
            <person name="Bonometti L."/>
            <person name="Westerberg I."/>
            <person name="Brannstrom I.O."/>
            <person name="Guillou S."/>
            <person name="Cros-Aarteil S."/>
            <person name="Calhoun S."/>
            <person name="Haridas S."/>
            <person name="Kuo A."/>
            <person name="Mondo S."/>
            <person name="Pangilinan J."/>
            <person name="Riley R."/>
            <person name="LaButti K."/>
            <person name="Andreopoulos B."/>
            <person name="Lipzen A."/>
            <person name="Chen C."/>
            <person name="Yan M."/>
            <person name="Daum C."/>
            <person name="Ng V."/>
            <person name="Clum A."/>
            <person name="Steindorff A."/>
            <person name="Ohm R.A."/>
            <person name="Martin F."/>
            <person name="Silar P."/>
            <person name="Natvig D.O."/>
            <person name="Lalanne C."/>
            <person name="Gautier V."/>
            <person name="Ament-Velasquez S.L."/>
            <person name="Kruys A."/>
            <person name="Hutchinson M.I."/>
            <person name="Powell A.J."/>
            <person name="Barry K."/>
            <person name="Miller A.N."/>
            <person name="Grigoriev I.V."/>
            <person name="Debuchy R."/>
            <person name="Gladieux P."/>
            <person name="Hiltunen Thoren M."/>
            <person name="Johannesson H."/>
        </authorList>
    </citation>
    <scope>NUCLEOTIDE SEQUENCE</scope>
    <source>
        <strain evidence="11">PSN243</strain>
    </source>
</reference>
<comment type="caution">
    <text evidence="11">The sequence shown here is derived from an EMBL/GenBank/DDBJ whole genome shotgun (WGS) entry which is preliminary data.</text>
</comment>
<dbReference type="GO" id="GO:0016567">
    <property type="term" value="P:protein ubiquitination"/>
    <property type="evidence" value="ECO:0007669"/>
    <property type="project" value="UniProtKB-ARBA"/>
</dbReference>
<dbReference type="PROSITE" id="PS50089">
    <property type="entry name" value="ZF_RING_2"/>
    <property type="match status" value="1"/>
</dbReference>
<feature type="region of interest" description="Disordered" evidence="9">
    <location>
        <begin position="409"/>
        <end position="428"/>
    </location>
</feature>
<dbReference type="EC" id="2.3.2.27" evidence="2"/>
<dbReference type="AlphaFoldDB" id="A0AAV9GQV4"/>
<evidence type="ECO:0000256" key="2">
    <source>
        <dbReference type="ARBA" id="ARBA00012483"/>
    </source>
</evidence>
<dbReference type="FunFam" id="3.30.40.10:FF:000127">
    <property type="entry name" value="E3 ubiquitin-protein ligase RNF181"/>
    <property type="match status" value="1"/>
</dbReference>
<dbReference type="PANTHER" id="PTHR45931">
    <property type="entry name" value="SI:CH211-59O9.10"/>
    <property type="match status" value="1"/>
</dbReference>
<evidence type="ECO:0000313" key="12">
    <source>
        <dbReference type="Proteomes" id="UP001321760"/>
    </source>
</evidence>
<dbReference type="EMBL" id="MU865931">
    <property type="protein sequence ID" value="KAK4450716.1"/>
    <property type="molecule type" value="Genomic_DNA"/>
</dbReference>
<evidence type="ECO:0000256" key="8">
    <source>
        <dbReference type="PROSITE-ProRule" id="PRU00175"/>
    </source>
</evidence>
<feature type="compositionally biased region" description="Low complexity" evidence="9">
    <location>
        <begin position="378"/>
        <end position="396"/>
    </location>
</feature>
<dbReference type="Pfam" id="PF13639">
    <property type="entry name" value="zf-RING_2"/>
    <property type="match status" value="1"/>
</dbReference>
<feature type="region of interest" description="Disordered" evidence="9">
    <location>
        <begin position="436"/>
        <end position="545"/>
    </location>
</feature>
<dbReference type="InterPro" id="IPR013083">
    <property type="entry name" value="Znf_RING/FYVE/PHD"/>
</dbReference>
<feature type="compositionally biased region" description="Basic and acidic residues" evidence="9">
    <location>
        <begin position="476"/>
        <end position="506"/>
    </location>
</feature>
<evidence type="ECO:0000256" key="3">
    <source>
        <dbReference type="ARBA" id="ARBA00022679"/>
    </source>
</evidence>
<evidence type="ECO:0000256" key="1">
    <source>
        <dbReference type="ARBA" id="ARBA00000900"/>
    </source>
</evidence>
<name>A0AAV9GQV4_9PEZI</name>
<feature type="compositionally biased region" description="Basic and acidic residues" evidence="9">
    <location>
        <begin position="106"/>
        <end position="118"/>
    </location>
</feature>
<evidence type="ECO:0000256" key="7">
    <source>
        <dbReference type="ARBA" id="ARBA00022833"/>
    </source>
</evidence>
<dbReference type="GO" id="GO:0061630">
    <property type="term" value="F:ubiquitin protein ligase activity"/>
    <property type="evidence" value="ECO:0007669"/>
    <property type="project" value="UniProtKB-EC"/>
</dbReference>
<evidence type="ECO:0000313" key="11">
    <source>
        <dbReference type="EMBL" id="KAK4450716.1"/>
    </source>
</evidence>
<reference evidence="11" key="2">
    <citation type="submission" date="2023-05" db="EMBL/GenBank/DDBJ databases">
        <authorList>
            <consortium name="Lawrence Berkeley National Laboratory"/>
            <person name="Steindorff A."/>
            <person name="Hensen N."/>
            <person name="Bonometti L."/>
            <person name="Westerberg I."/>
            <person name="Brannstrom I.O."/>
            <person name="Guillou S."/>
            <person name="Cros-Aarteil S."/>
            <person name="Calhoun S."/>
            <person name="Haridas S."/>
            <person name="Kuo A."/>
            <person name="Mondo S."/>
            <person name="Pangilinan J."/>
            <person name="Riley R."/>
            <person name="Labutti K."/>
            <person name="Andreopoulos B."/>
            <person name="Lipzen A."/>
            <person name="Chen C."/>
            <person name="Yanf M."/>
            <person name="Daum C."/>
            <person name="Ng V."/>
            <person name="Clum A."/>
            <person name="Ohm R."/>
            <person name="Martin F."/>
            <person name="Silar P."/>
            <person name="Natvig D."/>
            <person name="Lalanne C."/>
            <person name="Gautier V."/>
            <person name="Ament-Velasquez S.L."/>
            <person name="Kruys A."/>
            <person name="Hutchinson M.I."/>
            <person name="Powell A.J."/>
            <person name="Barry K."/>
            <person name="Miller A.N."/>
            <person name="Grigoriev I.V."/>
            <person name="Debuchy R."/>
            <person name="Gladieux P."/>
            <person name="Thoren M.H."/>
            <person name="Johannesson H."/>
        </authorList>
    </citation>
    <scope>NUCLEOTIDE SEQUENCE</scope>
    <source>
        <strain evidence="11">PSN243</strain>
    </source>
</reference>
<dbReference type="Proteomes" id="UP001321760">
    <property type="component" value="Unassembled WGS sequence"/>
</dbReference>
<keyword evidence="7" id="KW-0862">Zinc</keyword>
<dbReference type="InterPro" id="IPR051834">
    <property type="entry name" value="RING_finger_E3_ligase"/>
</dbReference>
<dbReference type="SMART" id="SM00184">
    <property type="entry name" value="RING"/>
    <property type="match status" value="1"/>
</dbReference>
<keyword evidence="3" id="KW-0808">Transferase</keyword>
<proteinExistence type="predicted"/>
<sequence>MASFGARDRHLDAASGREVVLCHLCRHEWYRDQRESLACPLCNSEAVEIIEPSNDPREVEDFPFPLFSSRRIRQRRPDPDSDPEEDDIDDHLRRGTVPGTTFGAGRVDREPRERQDGDVILRRFADMLMNDLGGQRAPRAQPDPFFPFGRGQNRDGDPDPLGLFPPSGARSPGAPPAFQRTMFRSGPNSATFTFISSSSNMPDAAGGPPGLPPGFPTLFGQIMNNATPPSEREDRPAGSPGARPMPPGGMVFGTGIHELLASLLNPQAAVHGDAVYTQEALDRIITSLMEANPSSNAAPPATQSAIERLEKKRIDENMLGAEGKAECTICIDELHKGDEVTVLPCTHWFHGECVVLWLKEHNTCPICRASIEGGQSGQSGQPSNSGAQQSSAQQPQRPHVDQQFEFRRAGLFAPRNERFSRTRQENQDRLDAIRTAGGYSSGSATNSPARRNSLSPTSTRDQAAGPTRRVRSPSTSRDRDAAESRYNRGDYLDRRSSQSRDTRDRTGQTGQSSRDSNHGGAFSWIRDHLTRSSNSQSDRDRDRRR</sequence>
<feature type="compositionally biased region" description="Low complexity" evidence="9">
    <location>
        <begin position="159"/>
        <end position="172"/>
    </location>
</feature>
<evidence type="ECO:0000259" key="10">
    <source>
        <dbReference type="PROSITE" id="PS50089"/>
    </source>
</evidence>
<evidence type="ECO:0000256" key="9">
    <source>
        <dbReference type="SAM" id="MobiDB-lite"/>
    </source>
</evidence>
<accession>A0AAV9GQV4</accession>
<dbReference type="InterPro" id="IPR001841">
    <property type="entry name" value="Znf_RING"/>
</dbReference>
<dbReference type="GO" id="GO:0008270">
    <property type="term" value="F:zinc ion binding"/>
    <property type="evidence" value="ECO:0007669"/>
    <property type="project" value="UniProtKB-KW"/>
</dbReference>
<feature type="domain" description="RING-type" evidence="10">
    <location>
        <begin position="327"/>
        <end position="368"/>
    </location>
</feature>
<dbReference type="SUPFAM" id="SSF57850">
    <property type="entry name" value="RING/U-box"/>
    <property type="match status" value="1"/>
</dbReference>
<feature type="region of interest" description="Disordered" evidence="9">
    <location>
        <begin position="374"/>
        <end position="400"/>
    </location>
</feature>
<dbReference type="GO" id="GO:0006511">
    <property type="term" value="P:ubiquitin-dependent protein catabolic process"/>
    <property type="evidence" value="ECO:0007669"/>
    <property type="project" value="TreeGrafter"/>
</dbReference>
<dbReference type="Gene3D" id="3.30.40.10">
    <property type="entry name" value="Zinc/RING finger domain, C3HC4 (zinc finger)"/>
    <property type="match status" value="1"/>
</dbReference>
<keyword evidence="6" id="KW-0833">Ubl conjugation pathway</keyword>
<protein>
    <recommendedName>
        <fullName evidence="2">RING-type E3 ubiquitin transferase</fullName>
        <ecNumber evidence="2">2.3.2.27</ecNumber>
    </recommendedName>
</protein>
<evidence type="ECO:0000256" key="6">
    <source>
        <dbReference type="ARBA" id="ARBA00022786"/>
    </source>
</evidence>
<feature type="region of interest" description="Disordered" evidence="9">
    <location>
        <begin position="133"/>
        <end position="178"/>
    </location>
</feature>
<feature type="compositionally biased region" description="Basic and acidic residues" evidence="9">
    <location>
        <begin position="415"/>
        <end position="428"/>
    </location>
</feature>
<keyword evidence="5 8" id="KW-0863">Zinc-finger</keyword>
<feature type="region of interest" description="Disordered" evidence="9">
    <location>
        <begin position="223"/>
        <end position="247"/>
    </location>
</feature>
<keyword evidence="12" id="KW-1185">Reference proteome</keyword>
<evidence type="ECO:0000256" key="4">
    <source>
        <dbReference type="ARBA" id="ARBA00022723"/>
    </source>
</evidence>
<evidence type="ECO:0000256" key="5">
    <source>
        <dbReference type="ARBA" id="ARBA00022771"/>
    </source>
</evidence>
<comment type="catalytic activity">
    <reaction evidence="1">
        <text>S-ubiquitinyl-[E2 ubiquitin-conjugating enzyme]-L-cysteine + [acceptor protein]-L-lysine = [E2 ubiquitin-conjugating enzyme]-L-cysteine + N(6)-ubiquitinyl-[acceptor protein]-L-lysine.</text>
        <dbReference type="EC" id="2.3.2.27"/>
    </reaction>
</comment>
<dbReference type="GO" id="GO:0005634">
    <property type="term" value="C:nucleus"/>
    <property type="evidence" value="ECO:0007669"/>
    <property type="project" value="TreeGrafter"/>
</dbReference>
<feature type="region of interest" description="Disordered" evidence="9">
    <location>
        <begin position="53"/>
        <end position="118"/>
    </location>
</feature>